<comment type="caution">
    <text evidence="2">The sequence shown here is derived from an EMBL/GenBank/DDBJ whole genome shotgun (WGS) entry which is preliminary data.</text>
</comment>
<evidence type="ECO:0008006" key="4">
    <source>
        <dbReference type="Google" id="ProtNLM"/>
    </source>
</evidence>
<reference evidence="2 3" key="1">
    <citation type="submission" date="2020-06" db="EMBL/GenBank/DDBJ databases">
        <title>Rhizobium sp.nov. isolated from the tomato plant.</title>
        <authorList>
            <person name="Thin K.K."/>
            <person name="Zhang X."/>
            <person name="He S."/>
        </authorList>
    </citation>
    <scope>NUCLEOTIDE SEQUENCE [LARGE SCALE GENOMIC DNA]</scope>
    <source>
        <strain evidence="2 3">DBTS2</strain>
    </source>
</reference>
<dbReference type="Proteomes" id="UP000659172">
    <property type="component" value="Unassembled WGS sequence"/>
</dbReference>
<gene>
    <name evidence="2" type="ORF">HV823_09670</name>
</gene>
<dbReference type="RefSeq" id="WP_176949518.1">
    <property type="nucleotide sequence ID" value="NZ_JABXYK010000005.1"/>
</dbReference>
<protein>
    <recommendedName>
        <fullName evidence="4">Tat pathway signal sequence domain protein</fullName>
    </recommendedName>
</protein>
<proteinExistence type="predicted"/>
<keyword evidence="3" id="KW-1185">Reference proteome</keyword>
<keyword evidence="1" id="KW-0732">Signal</keyword>
<evidence type="ECO:0000313" key="3">
    <source>
        <dbReference type="Proteomes" id="UP000659172"/>
    </source>
</evidence>
<sequence>MTIRNAALTATALVLQVGAACAQDAATAKGLQIELNTLAPSQKGCIFTFVVGNELTQDVSKAAFEFVLFNASGTVERMVKLDFRELPQGKTKVRQFDLPGTNCDSIKRVLVNDAVTCEGEGLAAGACMSGLVTRSSTPIGFEG</sequence>
<dbReference type="PROSITE" id="PS51257">
    <property type="entry name" value="PROKAR_LIPOPROTEIN"/>
    <property type="match status" value="1"/>
</dbReference>
<organism evidence="2 3">
    <name type="scientific">Mycoplana rhizolycopersici</name>
    <dbReference type="NCBI Taxonomy" id="2746702"/>
    <lineage>
        <taxon>Bacteria</taxon>
        <taxon>Pseudomonadati</taxon>
        <taxon>Pseudomonadota</taxon>
        <taxon>Alphaproteobacteria</taxon>
        <taxon>Hyphomicrobiales</taxon>
        <taxon>Rhizobiaceae</taxon>
        <taxon>Mycoplana</taxon>
    </lineage>
</organism>
<name>A0ABX2QGN5_9HYPH</name>
<evidence type="ECO:0000256" key="1">
    <source>
        <dbReference type="SAM" id="SignalP"/>
    </source>
</evidence>
<accession>A0ABX2QGN5</accession>
<evidence type="ECO:0000313" key="2">
    <source>
        <dbReference type="EMBL" id="NVP55516.1"/>
    </source>
</evidence>
<feature type="chain" id="PRO_5045461495" description="Tat pathway signal sequence domain protein" evidence="1">
    <location>
        <begin position="23"/>
        <end position="143"/>
    </location>
</feature>
<dbReference type="EMBL" id="JABXYK010000005">
    <property type="protein sequence ID" value="NVP55516.1"/>
    <property type="molecule type" value="Genomic_DNA"/>
</dbReference>
<feature type="signal peptide" evidence="1">
    <location>
        <begin position="1"/>
        <end position="22"/>
    </location>
</feature>